<name>A0A0X3Q5E1_SCHSO</name>
<gene>
    <name evidence="1" type="primary">HPCL1</name>
    <name evidence="1" type="ORF">TR88704</name>
</gene>
<feature type="non-terminal residue" evidence="1">
    <location>
        <position position="1"/>
    </location>
</feature>
<dbReference type="AlphaFoldDB" id="A0A0X3Q5E1"/>
<protein>
    <submittedName>
        <fullName evidence="1">Hippocalcin-like protein 1</fullName>
    </submittedName>
</protein>
<organism evidence="1">
    <name type="scientific">Schistocephalus solidus</name>
    <name type="common">Tapeworm</name>
    <dbReference type="NCBI Taxonomy" id="70667"/>
    <lineage>
        <taxon>Eukaryota</taxon>
        <taxon>Metazoa</taxon>
        <taxon>Spiralia</taxon>
        <taxon>Lophotrochozoa</taxon>
        <taxon>Platyhelminthes</taxon>
        <taxon>Cestoda</taxon>
        <taxon>Eucestoda</taxon>
        <taxon>Diphyllobothriidea</taxon>
        <taxon>Diphyllobothriidae</taxon>
        <taxon>Schistocephalus</taxon>
    </lineage>
</organism>
<reference evidence="1" key="1">
    <citation type="submission" date="2016-01" db="EMBL/GenBank/DDBJ databases">
        <title>Reference transcriptome for the parasite Schistocephalus solidus: insights into the molecular evolution of parasitism.</title>
        <authorList>
            <person name="Hebert F.O."/>
            <person name="Grambauer S."/>
            <person name="Barber I."/>
            <person name="Landry C.R."/>
            <person name="Aubin-Horth N."/>
        </authorList>
    </citation>
    <scope>NUCLEOTIDE SEQUENCE</scope>
</reference>
<dbReference type="EMBL" id="GEEE01004565">
    <property type="protein sequence ID" value="JAP58660.1"/>
    <property type="molecule type" value="Transcribed_RNA"/>
</dbReference>
<evidence type="ECO:0000313" key="1">
    <source>
        <dbReference type="EMBL" id="JAP58660.1"/>
    </source>
</evidence>
<proteinExistence type="predicted"/>
<sequence length="135" mass="15183">IMRSKDPLQRQETSGVVYRVRCDCQQSKYVEETRRLLRTRMAEHAAAMSRKDTSSQVATHVTVPGHTFKFDEATILARAEDHVSRELLESWFYGSQLINKCTDLAAPYSVLLLCLDEIASQAGRMRVTSCSVAAS</sequence>
<accession>A0A0X3Q5E1</accession>